<protein>
    <submittedName>
        <fullName evidence="4">Kinase-like domain-containing protein</fullName>
    </submittedName>
</protein>
<organism evidence="4 5">
    <name type="scientific">Gigaspora rosea</name>
    <dbReference type="NCBI Taxonomy" id="44941"/>
    <lineage>
        <taxon>Eukaryota</taxon>
        <taxon>Fungi</taxon>
        <taxon>Fungi incertae sedis</taxon>
        <taxon>Mucoromycota</taxon>
        <taxon>Glomeromycotina</taxon>
        <taxon>Glomeromycetes</taxon>
        <taxon>Diversisporales</taxon>
        <taxon>Gigasporaceae</taxon>
        <taxon>Gigaspora</taxon>
    </lineage>
</organism>
<dbReference type="AlphaFoldDB" id="A0A397W6I3"/>
<name>A0A397W6I3_9GLOM</name>
<dbReference type="InterPro" id="IPR011009">
    <property type="entry name" value="Kinase-like_dom_sf"/>
</dbReference>
<keyword evidence="2" id="KW-0067">ATP-binding</keyword>
<dbReference type="Gene3D" id="1.10.510.10">
    <property type="entry name" value="Transferase(Phosphotransferase) domain 1"/>
    <property type="match status" value="1"/>
</dbReference>
<keyword evidence="4" id="KW-0418">Kinase</keyword>
<keyword evidence="5" id="KW-1185">Reference proteome</keyword>
<accession>A0A397W6I3</accession>
<dbReference type="OrthoDB" id="4062651at2759"/>
<gene>
    <name evidence="4" type="ORF">C2G38_2026950</name>
</gene>
<reference evidence="4 5" key="1">
    <citation type="submission" date="2018-06" db="EMBL/GenBank/DDBJ databases">
        <title>Comparative genomics reveals the genomic features of Rhizophagus irregularis, R. cerebriforme, R. diaphanum and Gigaspora rosea, and their symbiotic lifestyle signature.</title>
        <authorList>
            <person name="Morin E."/>
            <person name="San Clemente H."/>
            <person name="Chen E.C.H."/>
            <person name="De La Providencia I."/>
            <person name="Hainaut M."/>
            <person name="Kuo A."/>
            <person name="Kohler A."/>
            <person name="Murat C."/>
            <person name="Tang N."/>
            <person name="Roy S."/>
            <person name="Loubradou J."/>
            <person name="Henrissat B."/>
            <person name="Grigoriev I.V."/>
            <person name="Corradi N."/>
            <person name="Roux C."/>
            <person name="Martin F.M."/>
        </authorList>
    </citation>
    <scope>NUCLEOTIDE SEQUENCE [LARGE SCALE GENOMIC DNA]</scope>
    <source>
        <strain evidence="4 5">DAOM 194757</strain>
    </source>
</reference>
<dbReference type="InterPro" id="IPR051681">
    <property type="entry name" value="Ser/Thr_Kinases-Pseudokinases"/>
</dbReference>
<evidence type="ECO:0000313" key="5">
    <source>
        <dbReference type="Proteomes" id="UP000266673"/>
    </source>
</evidence>
<dbReference type="Proteomes" id="UP000266673">
    <property type="component" value="Unassembled WGS sequence"/>
</dbReference>
<evidence type="ECO:0000313" key="4">
    <source>
        <dbReference type="EMBL" id="RIB30330.1"/>
    </source>
</evidence>
<dbReference type="InterPro" id="IPR001245">
    <property type="entry name" value="Ser-Thr/Tyr_kinase_cat_dom"/>
</dbReference>
<dbReference type="GO" id="GO:0005524">
    <property type="term" value="F:ATP binding"/>
    <property type="evidence" value="ECO:0007669"/>
    <property type="project" value="UniProtKB-KW"/>
</dbReference>
<sequence length="271" mass="30811">MPEGLNLEPGELKQSRTPSCVVALKTLSGPQKNFLREFKSYTELRLVGSNFEVYGLTQNTTNKEYLMVFQYANRGSLHKFLLSNFRGLNWKSKLKQLVDISENLKKVHEAGFSSCSTKHCCHKTALNNFEQSNKIKYVHGDFHSGNILQNQYINGNLISYITDLGLSRKKDETNLEDSIYGVLPYVAPEALNRRPYTIAADIYSFGVISTGRPPHYDIEYDESLAIKILMDYVLNLLKGTPVCYTKLANQRMDANHSNRPSASYIYDELSI</sequence>
<dbReference type="PROSITE" id="PS50011">
    <property type="entry name" value="PROTEIN_KINASE_DOM"/>
    <property type="match status" value="1"/>
</dbReference>
<dbReference type="Pfam" id="PF07714">
    <property type="entry name" value="PK_Tyr_Ser-Thr"/>
    <property type="match status" value="1"/>
</dbReference>
<feature type="domain" description="Protein kinase" evidence="3">
    <location>
        <begin position="1"/>
        <end position="271"/>
    </location>
</feature>
<dbReference type="GO" id="GO:0004674">
    <property type="term" value="F:protein serine/threonine kinase activity"/>
    <property type="evidence" value="ECO:0007669"/>
    <property type="project" value="TreeGrafter"/>
</dbReference>
<dbReference type="SUPFAM" id="SSF56112">
    <property type="entry name" value="Protein kinase-like (PK-like)"/>
    <property type="match status" value="1"/>
</dbReference>
<keyword evidence="4" id="KW-0808">Transferase</keyword>
<evidence type="ECO:0000256" key="2">
    <source>
        <dbReference type="ARBA" id="ARBA00022840"/>
    </source>
</evidence>
<dbReference type="PANTHER" id="PTHR44329">
    <property type="entry name" value="SERINE/THREONINE-PROTEIN KINASE TNNI3K-RELATED"/>
    <property type="match status" value="1"/>
</dbReference>
<evidence type="ECO:0000256" key="1">
    <source>
        <dbReference type="ARBA" id="ARBA00022741"/>
    </source>
</evidence>
<comment type="caution">
    <text evidence="4">The sequence shown here is derived from an EMBL/GenBank/DDBJ whole genome shotgun (WGS) entry which is preliminary data.</text>
</comment>
<evidence type="ECO:0000259" key="3">
    <source>
        <dbReference type="PROSITE" id="PS50011"/>
    </source>
</evidence>
<proteinExistence type="predicted"/>
<keyword evidence="1" id="KW-0547">Nucleotide-binding</keyword>
<dbReference type="InterPro" id="IPR000719">
    <property type="entry name" value="Prot_kinase_dom"/>
</dbReference>
<dbReference type="PANTHER" id="PTHR44329:SF298">
    <property type="entry name" value="MIXED LINEAGE KINASE DOMAIN-LIKE PROTEIN"/>
    <property type="match status" value="1"/>
</dbReference>
<dbReference type="EMBL" id="QKWP01000015">
    <property type="protein sequence ID" value="RIB30330.1"/>
    <property type="molecule type" value="Genomic_DNA"/>
</dbReference>